<dbReference type="SUPFAM" id="SSF52540">
    <property type="entry name" value="P-loop containing nucleoside triphosphate hydrolases"/>
    <property type="match status" value="1"/>
</dbReference>
<organism evidence="8 9">
    <name type="scientific">Ancylostoma duodenale</name>
    <dbReference type="NCBI Taxonomy" id="51022"/>
    <lineage>
        <taxon>Eukaryota</taxon>
        <taxon>Metazoa</taxon>
        <taxon>Ecdysozoa</taxon>
        <taxon>Nematoda</taxon>
        <taxon>Chromadorea</taxon>
        <taxon>Rhabditida</taxon>
        <taxon>Rhabditina</taxon>
        <taxon>Rhabditomorpha</taxon>
        <taxon>Strongyloidea</taxon>
        <taxon>Ancylostomatidae</taxon>
        <taxon>Ancylostomatinae</taxon>
        <taxon>Ancylostoma</taxon>
    </lineage>
</organism>
<dbReference type="InterPro" id="IPR050352">
    <property type="entry name" value="ABCG_transporters"/>
</dbReference>
<gene>
    <name evidence="8" type="ORF">ANCDUO_07928</name>
</gene>
<dbReference type="PANTHER" id="PTHR48041">
    <property type="entry name" value="ABC TRANSPORTER G FAMILY MEMBER 28"/>
    <property type="match status" value="1"/>
</dbReference>
<evidence type="ECO:0000259" key="7">
    <source>
        <dbReference type="Pfam" id="PF00005"/>
    </source>
</evidence>
<evidence type="ECO:0000313" key="8">
    <source>
        <dbReference type="EMBL" id="KIH61791.1"/>
    </source>
</evidence>
<dbReference type="AlphaFoldDB" id="A0A0C2GXD9"/>
<dbReference type="OrthoDB" id="66620at2759"/>
<dbReference type="Pfam" id="PF00005">
    <property type="entry name" value="ABC_tran"/>
    <property type="match status" value="1"/>
</dbReference>
<dbReference type="EMBL" id="KN729820">
    <property type="protein sequence ID" value="KIH61791.1"/>
    <property type="molecule type" value="Genomic_DNA"/>
</dbReference>
<protein>
    <recommendedName>
        <fullName evidence="7">ABC transporter domain-containing protein</fullName>
    </recommendedName>
</protein>
<evidence type="ECO:0000256" key="2">
    <source>
        <dbReference type="ARBA" id="ARBA00005814"/>
    </source>
</evidence>
<evidence type="ECO:0000256" key="1">
    <source>
        <dbReference type="ARBA" id="ARBA00004141"/>
    </source>
</evidence>
<dbReference type="GO" id="GO:0042626">
    <property type="term" value="F:ATPase-coupled transmembrane transporter activity"/>
    <property type="evidence" value="ECO:0007669"/>
    <property type="project" value="TreeGrafter"/>
</dbReference>
<evidence type="ECO:0000256" key="4">
    <source>
        <dbReference type="ARBA" id="ARBA00022692"/>
    </source>
</evidence>
<evidence type="ECO:0000256" key="3">
    <source>
        <dbReference type="ARBA" id="ARBA00022448"/>
    </source>
</evidence>
<evidence type="ECO:0000256" key="6">
    <source>
        <dbReference type="ARBA" id="ARBA00023136"/>
    </source>
</evidence>
<dbReference type="Proteomes" id="UP000054047">
    <property type="component" value="Unassembled WGS sequence"/>
</dbReference>
<keyword evidence="9" id="KW-1185">Reference proteome</keyword>
<dbReference type="InterPro" id="IPR003439">
    <property type="entry name" value="ABC_transporter-like_ATP-bd"/>
</dbReference>
<comment type="similarity">
    <text evidence="2">Belongs to the ABC transporter superfamily. ABCG family. Eye pigment precursor importer (TC 3.A.1.204) subfamily.</text>
</comment>
<proteinExistence type="inferred from homology"/>
<dbReference type="GO" id="GO:0016887">
    <property type="term" value="F:ATP hydrolysis activity"/>
    <property type="evidence" value="ECO:0007669"/>
    <property type="project" value="InterPro"/>
</dbReference>
<dbReference type="InterPro" id="IPR027417">
    <property type="entry name" value="P-loop_NTPase"/>
</dbReference>
<keyword evidence="4" id="KW-0812">Transmembrane</keyword>
<dbReference type="GO" id="GO:0005886">
    <property type="term" value="C:plasma membrane"/>
    <property type="evidence" value="ECO:0007669"/>
    <property type="project" value="TreeGrafter"/>
</dbReference>
<comment type="subcellular location">
    <subcellularLocation>
        <location evidence="1">Membrane</location>
        <topology evidence="1">Multi-pass membrane protein</topology>
    </subcellularLocation>
</comment>
<evidence type="ECO:0000256" key="5">
    <source>
        <dbReference type="ARBA" id="ARBA00022989"/>
    </source>
</evidence>
<sequence>MLLKVLNCELYQSGSASLLAPLSLCEGTCEERNSNNGAQQGLDINSSGRMCTTREHYRSLTNSSVNGVAKPGELLAIMGASGAGKTCLLNVLASRNLNNMEVEGSVRVSDAESVLCHFLSDNVEQTTFR</sequence>
<reference evidence="8 9" key="1">
    <citation type="submission" date="2013-12" db="EMBL/GenBank/DDBJ databases">
        <title>Draft genome of the parsitic nematode Ancylostoma duodenale.</title>
        <authorList>
            <person name="Mitreva M."/>
        </authorList>
    </citation>
    <scope>NUCLEOTIDE SEQUENCE [LARGE SCALE GENOMIC DNA]</scope>
    <source>
        <strain evidence="8 9">Zhejiang</strain>
    </source>
</reference>
<evidence type="ECO:0000313" key="9">
    <source>
        <dbReference type="Proteomes" id="UP000054047"/>
    </source>
</evidence>
<dbReference type="PANTHER" id="PTHR48041:SF139">
    <property type="entry name" value="PROTEIN SCARLET"/>
    <property type="match status" value="1"/>
</dbReference>
<keyword evidence="3" id="KW-0813">Transport</keyword>
<name>A0A0C2GXD9_9BILA</name>
<dbReference type="GO" id="GO:0005524">
    <property type="term" value="F:ATP binding"/>
    <property type="evidence" value="ECO:0007669"/>
    <property type="project" value="InterPro"/>
</dbReference>
<feature type="domain" description="ABC transporter" evidence="7">
    <location>
        <begin position="65"/>
        <end position="111"/>
    </location>
</feature>
<accession>A0A0C2GXD9</accession>
<dbReference type="Gene3D" id="3.40.50.300">
    <property type="entry name" value="P-loop containing nucleotide triphosphate hydrolases"/>
    <property type="match status" value="1"/>
</dbReference>
<keyword evidence="6" id="KW-0472">Membrane</keyword>
<keyword evidence="5" id="KW-1133">Transmembrane helix</keyword>